<organism evidence="2 3">
    <name type="scientific">Liparis tanakae</name>
    <name type="common">Tanaka's snailfish</name>
    <dbReference type="NCBI Taxonomy" id="230148"/>
    <lineage>
        <taxon>Eukaryota</taxon>
        <taxon>Metazoa</taxon>
        <taxon>Chordata</taxon>
        <taxon>Craniata</taxon>
        <taxon>Vertebrata</taxon>
        <taxon>Euteleostomi</taxon>
        <taxon>Actinopterygii</taxon>
        <taxon>Neopterygii</taxon>
        <taxon>Teleostei</taxon>
        <taxon>Neoteleostei</taxon>
        <taxon>Acanthomorphata</taxon>
        <taxon>Eupercaria</taxon>
        <taxon>Perciformes</taxon>
        <taxon>Cottioidei</taxon>
        <taxon>Cottales</taxon>
        <taxon>Liparidae</taxon>
        <taxon>Liparis</taxon>
    </lineage>
</organism>
<feature type="compositionally biased region" description="Low complexity" evidence="1">
    <location>
        <begin position="9"/>
        <end position="21"/>
    </location>
</feature>
<evidence type="ECO:0000256" key="1">
    <source>
        <dbReference type="SAM" id="MobiDB-lite"/>
    </source>
</evidence>
<evidence type="ECO:0000313" key="2">
    <source>
        <dbReference type="EMBL" id="TNN87655.1"/>
    </source>
</evidence>
<feature type="region of interest" description="Disordered" evidence="1">
    <location>
        <begin position="1"/>
        <end position="21"/>
    </location>
</feature>
<accession>A0A4Z2JBE7</accession>
<evidence type="ECO:0000313" key="3">
    <source>
        <dbReference type="Proteomes" id="UP000314294"/>
    </source>
</evidence>
<gene>
    <name evidence="2" type="ORF">EYF80_002002</name>
</gene>
<dbReference type="EMBL" id="SRLO01000009">
    <property type="protein sequence ID" value="TNN87655.1"/>
    <property type="molecule type" value="Genomic_DNA"/>
</dbReference>
<comment type="caution">
    <text evidence="2">The sequence shown here is derived from an EMBL/GenBank/DDBJ whole genome shotgun (WGS) entry which is preliminary data.</text>
</comment>
<dbReference type="Proteomes" id="UP000314294">
    <property type="component" value="Unassembled WGS sequence"/>
</dbReference>
<keyword evidence="3" id="KW-1185">Reference proteome</keyword>
<proteinExistence type="predicted"/>
<protein>
    <submittedName>
        <fullName evidence="2">Uncharacterized protein</fullName>
    </submittedName>
</protein>
<dbReference type="AlphaFoldDB" id="A0A4Z2JBE7"/>
<feature type="region of interest" description="Disordered" evidence="1">
    <location>
        <begin position="474"/>
        <end position="505"/>
    </location>
</feature>
<feature type="region of interest" description="Disordered" evidence="1">
    <location>
        <begin position="418"/>
        <end position="460"/>
    </location>
</feature>
<reference evidence="2 3" key="1">
    <citation type="submission" date="2019-03" db="EMBL/GenBank/DDBJ databases">
        <title>First draft genome of Liparis tanakae, snailfish: a comprehensive survey of snailfish specific genes.</title>
        <authorList>
            <person name="Kim W."/>
            <person name="Song I."/>
            <person name="Jeong J.-H."/>
            <person name="Kim D."/>
            <person name="Kim S."/>
            <person name="Ryu S."/>
            <person name="Song J.Y."/>
            <person name="Lee S.K."/>
        </authorList>
    </citation>
    <scope>NUCLEOTIDE SEQUENCE [LARGE SCALE GENOMIC DNA]</scope>
    <source>
        <tissue evidence="2">Muscle</tissue>
    </source>
</reference>
<name>A0A4Z2JBE7_9TELE</name>
<dbReference type="OrthoDB" id="7616907at2759"/>
<sequence>MEVGGGRAVGTHRAARGHAAGVPGDHLRCLVRGRLGQTPRAAYVRLQVERLGIVRGAPRQTRHARRVVGSPHPPPPPVVPHVKHILKRGIQHPIVAFPVPSVIPGHLDEALVERQIVPYTVLPPFLVLFEEGELGDDVVIYPAERLPLVGAVLDGHGDESHVGVRWLPLLAAGLLTFGFRPGRVGADVQKLHSLVGVGLLLCIHGSGVREDTLKAVCAAEGELLSSWYNAGGGAAPITTPEPPPRVPPNCPPCAGARLTAWTTDPSIWRPDQEASSPVCSTAGALLEWPVELHAATRWLHSLCSFLIGGKALLLVSSCQTSESRAFGAEWNLVYDAQESYKIVPHESPCLFILLFFSLRVAKEKGACLAGGVCGRLGKNGEDLQRGVQCYQGDPVALPNAAVLAVERRWTSCVQMLSMRPQPEEHPVRRPQPYGLKRRTPLELLPSPRGQKPIVPALPSMPLNGAEQRCTVLSSDPGAATQEQRPRSSDPGAETQEKTGVEAEEQNTEDYQAVLCHLCCPLLCSRKGGSTSASSQSRSMCCEWAETSMTEHRLTRGVEAGERCLRPGGGCMAAERPRTSDLRGSRPLEYCTQTHQHTSASPPVSEYRVTANNGLKARV</sequence>